<evidence type="ECO:0000256" key="1">
    <source>
        <dbReference type="ARBA" id="ARBA00006479"/>
    </source>
</evidence>
<name>A0A2N9JKL5_9ACTN</name>
<sequence length="376" mass="38066">MKGTPTWLRAQNDRTAFRLLLEHGPLSRTQLGGLSGLSKPTAGQMIARLERVGLIGPVGEITGSRGPNAVAYGVRRDTLTGVAVSILADRLQAVLVDPTDGRHPVVDVPTAGLDRSPAGDVTAAVHAACAAAGVAHDTVSAVTIGVQAAVDAPRDELSYADTLPGWPLQGARTLIATATGLDVTIENDVNLAALAVRAAGAVTGDFVYLWLGDGIGAGVFLGGVLHRGFGGGAGELGYLEVPASVAARYPGVADFTDLTGAPGVLSLAGEPPSRGGSADVLDRLCADPRVLAAFADRVAVVLQPVLALLAPPRIVLGGPAGLAGGAELASLVAERLSLAPSRVAASELTASVLAGARSLLVTDLQARLEQQIDEEL</sequence>
<protein>
    <recommendedName>
        <fullName evidence="4">ROK family transcriptional regulator</fullName>
    </recommendedName>
</protein>
<organism evidence="2 3">
    <name type="scientific">Micropruina glycogenica</name>
    <dbReference type="NCBI Taxonomy" id="75385"/>
    <lineage>
        <taxon>Bacteria</taxon>
        <taxon>Bacillati</taxon>
        <taxon>Actinomycetota</taxon>
        <taxon>Actinomycetes</taxon>
        <taxon>Propionibacteriales</taxon>
        <taxon>Nocardioidaceae</taxon>
        <taxon>Micropruina</taxon>
    </lineage>
</organism>
<gene>
    <name evidence="2" type="ORF">MPLG2_2967</name>
</gene>
<dbReference type="OrthoDB" id="3523179at2"/>
<dbReference type="EMBL" id="LT985188">
    <property type="protein sequence ID" value="SPD87997.1"/>
    <property type="molecule type" value="Genomic_DNA"/>
</dbReference>
<dbReference type="InterPro" id="IPR000600">
    <property type="entry name" value="ROK"/>
</dbReference>
<dbReference type="PANTHER" id="PTHR18964:SF149">
    <property type="entry name" value="BIFUNCTIONAL UDP-N-ACETYLGLUCOSAMINE 2-EPIMERASE_N-ACETYLMANNOSAMINE KINASE"/>
    <property type="match status" value="1"/>
</dbReference>
<dbReference type="RefSeq" id="WP_105186604.1">
    <property type="nucleotide sequence ID" value="NZ_BAAAGO010000035.1"/>
</dbReference>
<evidence type="ECO:0000313" key="2">
    <source>
        <dbReference type="EMBL" id="SPD87997.1"/>
    </source>
</evidence>
<dbReference type="PANTHER" id="PTHR18964">
    <property type="entry name" value="ROK (REPRESSOR, ORF, KINASE) FAMILY"/>
    <property type="match status" value="1"/>
</dbReference>
<dbReference type="InterPro" id="IPR043129">
    <property type="entry name" value="ATPase_NBD"/>
</dbReference>
<dbReference type="AlphaFoldDB" id="A0A2N9JKL5"/>
<dbReference type="SUPFAM" id="SSF46785">
    <property type="entry name" value="Winged helix' DNA-binding domain"/>
    <property type="match status" value="1"/>
</dbReference>
<dbReference type="Gene3D" id="3.30.420.40">
    <property type="match status" value="2"/>
</dbReference>
<dbReference type="KEGG" id="mgg:MPLG2_2967"/>
<dbReference type="Gene3D" id="1.10.10.10">
    <property type="entry name" value="Winged helix-like DNA-binding domain superfamily/Winged helix DNA-binding domain"/>
    <property type="match status" value="1"/>
</dbReference>
<proteinExistence type="inferred from homology"/>
<comment type="similarity">
    <text evidence="1">Belongs to the ROK (NagC/XylR) family.</text>
</comment>
<dbReference type="InterPro" id="IPR036390">
    <property type="entry name" value="WH_DNA-bd_sf"/>
</dbReference>
<dbReference type="Proteomes" id="UP000238164">
    <property type="component" value="Chromosome 1"/>
</dbReference>
<evidence type="ECO:0008006" key="4">
    <source>
        <dbReference type="Google" id="ProtNLM"/>
    </source>
</evidence>
<dbReference type="InterPro" id="IPR036388">
    <property type="entry name" value="WH-like_DNA-bd_sf"/>
</dbReference>
<reference evidence="2 3" key="1">
    <citation type="submission" date="2018-02" db="EMBL/GenBank/DDBJ databases">
        <authorList>
            <person name="Cohen D.B."/>
            <person name="Kent A.D."/>
        </authorList>
    </citation>
    <scope>NUCLEOTIDE SEQUENCE [LARGE SCALE GENOMIC DNA]</scope>
    <source>
        <strain evidence="2">1</strain>
    </source>
</reference>
<keyword evidence="3" id="KW-1185">Reference proteome</keyword>
<dbReference type="Pfam" id="PF00480">
    <property type="entry name" value="ROK"/>
    <property type="match status" value="1"/>
</dbReference>
<accession>A0A2N9JKL5</accession>
<dbReference type="SUPFAM" id="SSF53067">
    <property type="entry name" value="Actin-like ATPase domain"/>
    <property type="match status" value="1"/>
</dbReference>
<evidence type="ECO:0000313" key="3">
    <source>
        <dbReference type="Proteomes" id="UP000238164"/>
    </source>
</evidence>